<dbReference type="RefSeq" id="WP_188849787.1">
    <property type="nucleotide sequence ID" value="NZ_BMJJ01000002.1"/>
</dbReference>
<reference evidence="1" key="2">
    <citation type="submission" date="2020-09" db="EMBL/GenBank/DDBJ databases">
        <authorList>
            <person name="Sun Q."/>
            <person name="Zhou Y."/>
        </authorList>
    </citation>
    <scope>NUCLEOTIDE SEQUENCE</scope>
    <source>
        <strain evidence="1">CGMCC 1.15493</strain>
    </source>
</reference>
<gene>
    <name evidence="1" type="ORF">GCM10011335_13490</name>
</gene>
<evidence type="ECO:0000313" key="2">
    <source>
        <dbReference type="Proteomes" id="UP000613160"/>
    </source>
</evidence>
<dbReference type="EMBL" id="BMJJ01000002">
    <property type="protein sequence ID" value="GGD11822.1"/>
    <property type="molecule type" value="Genomic_DNA"/>
</dbReference>
<dbReference type="Proteomes" id="UP000613160">
    <property type="component" value="Unassembled WGS sequence"/>
</dbReference>
<organism evidence="1 2">
    <name type="scientific">Aureimonas glaciei</name>
    <dbReference type="NCBI Taxonomy" id="1776957"/>
    <lineage>
        <taxon>Bacteria</taxon>
        <taxon>Pseudomonadati</taxon>
        <taxon>Pseudomonadota</taxon>
        <taxon>Alphaproteobacteria</taxon>
        <taxon>Hyphomicrobiales</taxon>
        <taxon>Aurantimonadaceae</taxon>
        <taxon>Aureimonas</taxon>
    </lineage>
</organism>
<dbReference type="AlphaFoldDB" id="A0A917D7L2"/>
<reference evidence="1" key="1">
    <citation type="journal article" date="2014" name="Int. J. Syst. Evol. Microbiol.">
        <title>Complete genome sequence of Corynebacterium casei LMG S-19264T (=DSM 44701T), isolated from a smear-ripened cheese.</title>
        <authorList>
            <consortium name="US DOE Joint Genome Institute (JGI-PGF)"/>
            <person name="Walter F."/>
            <person name="Albersmeier A."/>
            <person name="Kalinowski J."/>
            <person name="Ruckert C."/>
        </authorList>
    </citation>
    <scope>NUCLEOTIDE SEQUENCE</scope>
    <source>
        <strain evidence="1">CGMCC 1.15493</strain>
    </source>
</reference>
<protein>
    <submittedName>
        <fullName evidence="1">Uncharacterized protein</fullName>
    </submittedName>
</protein>
<keyword evidence="2" id="KW-1185">Reference proteome</keyword>
<comment type="caution">
    <text evidence="1">The sequence shown here is derived from an EMBL/GenBank/DDBJ whole genome shotgun (WGS) entry which is preliminary data.</text>
</comment>
<proteinExistence type="predicted"/>
<evidence type="ECO:0000313" key="1">
    <source>
        <dbReference type="EMBL" id="GGD11822.1"/>
    </source>
</evidence>
<sequence>MTMPLVYQWDGEAMRPISPFLAKQADRQFVIGERYRLAEEQERSAKSHSHEFAWLKEAWENLPERYANDFPSPEHLRKRALIDAGFYDEQIADAGSNAAAIRMARFIGSREEFSVCVVRGPLVIVRTAKSQSRRTMKADEFQRSKTAIMEVVADLLGTDPKTLERAQAA</sequence>
<name>A0A917D7L2_9HYPH</name>
<accession>A0A917D7L2</accession>